<proteinExistence type="predicted"/>
<feature type="region of interest" description="Disordered" evidence="1">
    <location>
        <begin position="1"/>
        <end position="23"/>
    </location>
</feature>
<dbReference type="EMBL" id="KK107105">
    <property type="protein sequence ID" value="EZA59482.1"/>
    <property type="molecule type" value="Genomic_DNA"/>
</dbReference>
<feature type="compositionally biased region" description="Acidic residues" evidence="1">
    <location>
        <begin position="1"/>
        <end position="13"/>
    </location>
</feature>
<reference evidence="2 3" key="1">
    <citation type="journal article" date="2014" name="Curr. Biol.">
        <title>The genome of the clonal raider ant Cerapachys biroi.</title>
        <authorList>
            <person name="Oxley P.R."/>
            <person name="Ji L."/>
            <person name="Fetter-Pruneda I."/>
            <person name="McKenzie S.K."/>
            <person name="Li C."/>
            <person name="Hu H."/>
            <person name="Zhang G."/>
            <person name="Kronauer D.J."/>
        </authorList>
    </citation>
    <scope>NUCLEOTIDE SEQUENCE [LARGE SCALE GENOMIC DNA]</scope>
</reference>
<dbReference type="Proteomes" id="UP000053097">
    <property type="component" value="Unassembled WGS sequence"/>
</dbReference>
<protein>
    <submittedName>
        <fullName evidence="2">Uncharacterized protein</fullName>
    </submittedName>
</protein>
<evidence type="ECO:0000313" key="2">
    <source>
        <dbReference type="EMBL" id="EZA59482.1"/>
    </source>
</evidence>
<sequence>MEDDDDEGGDDDAATTTTTTTTTTTRARGCLVSWCSDGAGASAATTSLYLALSSSSFISYGE</sequence>
<keyword evidence="3" id="KW-1185">Reference proteome</keyword>
<evidence type="ECO:0000256" key="1">
    <source>
        <dbReference type="SAM" id="MobiDB-lite"/>
    </source>
</evidence>
<dbReference type="AlphaFoldDB" id="A0A026WTY7"/>
<organism evidence="2 3">
    <name type="scientific">Ooceraea biroi</name>
    <name type="common">Clonal raider ant</name>
    <name type="synonym">Cerapachys biroi</name>
    <dbReference type="NCBI Taxonomy" id="2015173"/>
    <lineage>
        <taxon>Eukaryota</taxon>
        <taxon>Metazoa</taxon>
        <taxon>Ecdysozoa</taxon>
        <taxon>Arthropoda</taxon>
        <taxon>Hexapoda</taxon>
        <taxon>Insecta</taxon>
        <taxon>Pterygota</taxon>
        <taxon>Neoptera</taxon>
        <taxon>Endopterygota</taxon>
        <taxon>Hymenoptera</taxon>
        <taxon>Apocrita</taxon>
        <taxon>Aculeata</taxon>
        <taxon>Formicoidea</taxon>
        <taxon>Formicidae</taxon>
        <taxon>Dorylinae</taxon>
        <taxon>Ooceraea</taxon>
    </lineage>
</organism>
<gene>
    <name evidence="2" type="ORF">X777_00325</name>
</gene>
<evidence type="ECO:0000313" key="3">
    <source>
        <dbReference type="Proteomes" id="UP000053097"/>
    </source>
</evidence>
<feature type="compositionally biased region" description="Low complexity" evidence="1">
    <location>
        <begin position="14"/>
        <end position="23"/>
    </location>
</feature>
<name>A0A026WTY7_OOCBI</name>
<accession>A0A026WTY7</accession>